<accession>A0AAW9CXF7</accession>
<evidence type="ECO:0000256" key="1">
    <source>
        <dbReference type="ARBA" id="ARBA00008791"/>
    </source>
</evidence>
<reference evidence="4" key="1">
    <citation type="submission" date="2018-08" db="EMBL/GenBank/DDBJ databases">
        <title>Identification of Burkholderia cepacia strains that express a Burkholderia pseudomallei-like capsular polysaccharide.</title>
        <authorList>
            <person name="Burtnick M.N."/>
            <person name="Vongsouvath M."/>
            <person name="Newton P."/>
            <person name="Wuthiekanun V."/>
            <person name="Limmathurotsakul D."/>
            <person name="Brett P.J."/>
            <person name="Chantratita N."/>
            <person name="Dance D.A."/>
        </authorList>
    </citation>
    <scope>NUCLEOTIDE SEQUENCE</scope>
    <source>
        <strain evidence="4">SBXCC001</strain>
    </source>
</reference>
<dbReference type="EMBL" id="QXCT01000001">
    <property type="protein sequence ID" value="MDW9253728.1"/>
    <property type="molecule type" value="Genomic_DNA"/>
</dbReference>
<feature type="compositionally biased region" description="Polar residues" evidence="2">
    <location>
        <begin position="10"/>
        <end position="22"/>
    </location>
</feature>
<feature type="domain" description="UspA" evidence="3">
    <location>
        <begin position="184"/>
        <end position="324"/>
    </location>
</feature>
<evidence type="ECO:0000313" key="5">
    <source>
        <dbReference type="Proteomes" id="UP001272137"/>
    </source>
</evidence>
<dbReference type="InterPro" id="IPR006016">
    <property type="entry name" value="UspA"/>
</dbReference>
<dbReference type="PANTHER" id="PTHR46268">
    <property type="entry name" value="STRESS RESPONSE PROTEIN NHAX"/>
    <property type="match status" value="1"/>
</dbReference>
<dbReference type="InterPro" id="IPR014729">
    <property type="entry name" value="Rossmann-like_a/b/a_fold"/>
</dbReference>
<evidence type="ECO:0000256" key="2">
    <source>
        <dbReference type="SAM" id="MobiDB-lite"/>
    </source>
</evidence>
<evidence type="ECO:0000259" key="3">
    <source>
        <dbReference type="Pfam" id="PF00582"/>
    </source>
</evidence>
<dbReference type="InterPro" id="IPR006015">
    <property type="entry name" value="Universal_stress_UspA"/>
</dbReference>
<dbReference type="Gene3D" id="3.40.50.620">
    <property type="entry name" value="HUPs"/>
    <property type="match status" value="2"/>
</dbReference>
<dbReference type="AlphaFoldDB" id="A0AAW9CXF7"/>
<organism evidence="4 5">
    <name type="scientific">Burkholderia thailandensis</name>
    <dbReference type="NCBI Taxonomy" id="57975"/>
    <lineage>
        <taxon>Bacteria</taxon>
        <taxon>Pseudomonadati</taxon>
        <taxon>Pseudomonadota</taxon>
        <taxon>Betaproteobacteria</taxon>
        <taxon>Burkholderiales</taxon>
        <taxon>Burkholderiaceae</taxon>
        <taxon>Burkholderia</taxon>
        <taxon>pseudomallei group</taxon>
    </lineage>
</organism>
<dbReference type="Proteomes" id="UP001272137">
    <property type="component" value="Unassembled WGS sequence"/>
</dbReference>
<sequence length="328" mass="35064">MDACPPHTLMESTMPTDTSNPASLSLPQRVLVAIDASKASHRAADYLKHVVPAGATVRFVSVVDTPRAYTLPHTFAPSEFAAAHTELVNDASNALGEATASFGRPDVAVETAIVDLAKKGGDVVDALLDETRDWQADLLVVGSHQYQGLLRWVDGSVSEPLLAKTDCAILFVPSGVESAAHAPKRVLFATDGSPIAAHALRYGAQFATPDTHLRAIYVIDRAVRLTDFVPIHVLEDAFVEESEKALAVARQLLDEAPGQSSTAVVSTDRTSDDVAHTIVREADRWPADLLVMGTHGRRGVSRWLLGSVAQRVARLTQIPLLLVHGPSA</sequence>
<dbReference type="PANTHER" id="PTHR46268:SF15">
    <property type="entry name" value="UNIVERSAL STRESS PROTEIN HP_0031"/>
    <property type="match status" value="1"/>
</dbReference>
<protein>
    <submittedName>
        <fullName evidence="4">Universal stress family protein</fullName>
    </submittedName>
</protein>
<evidence type="ECO:0000313" key="4">
    <source>
        <dbReference type="EMBL" id="MDW9253728.1"/>
    </source>
</evidence>
<name>A0AAW9CXF7_BURTH</name>
<dbReference type="PRINTS" id="PR01438">
    <property type="entry name" value="UNVRSLSTRESS"/>
</dbReference>
<feature type="region of interest" description="Disordered" evidence="2">
    <location>
        <begin position="1"/>
        <end position="22"/>
    </location>
</feature>
<dbReference type="SUPFAM" id="SSF52402">
    <property type="entry name" value="Adenine nucleotide alpha hydrolases-like"/>
    <property type="match status" value="2"/>
</dbReference>
<feature type="domain" description="UspA" evidence="3">
    <location>
        <begin position="28"/>
        <end position="173"/>
    </location>
</feature>
<proteinExistence type="inferred from homology"/>
<comment type="similarity">
    <text evidence="1">Belongs to the universal stress protein A family.</text>
</comment>
<gene>
    <name evidence="4" type="ORF">C7S16_4151</name>
</gene>
<dbReference type="Pfam" id="PF00582">
    <property type="entry name" value="Usp"/>
    <property type="match status" value="2"/>
</dbReference>
<dbReference type="CDD" id="cd00293">
    <property type="entry name" value="USP-like"/>
    <property type="match status" value="2"/>
</dbReference>
<comment type="caution">
    <text evidence="4">The sequence shown here is derived from an EMBL/GenBank/DDBJ whole genome shotgun (WGS) entry which is preliminary data.</text>
</comment>